<comment type="catalytic activity">
    <reaction evidence="2">
        <text>2 GTP = 3',3'-c-di-GMP + 2 diphosphate</text>
        <dbReference type="Rhea" id="RHEA:24898"/>
        <dbReference type="ChEBI" id="CHEBI:33019"/>
        <dbReference type="ChEBI" id="CHEBI:37565"/>
        <dbReference type="ChEBI" id="CHEBI:58805"/>
        <dbReference type="EC" id="2.7.7.65"/>
    </reaction>
</comment>
<dbReference type="PANTHER" id="PTHR45138:SF9">
    <property type="entry name" value="DIGUANYLATE CYCLASE DGCM-RELATED"/>
    <property type="match status" value="1"/>
</dbReference>
<evidence type="ECO:0000256" key="2">
    <source>
        <dbReference type="ARBA" id="ARBA00034247"/>
    </source>
</evidence>
<evidence type="ECO:0000259" key="3">
    <source>
        <dbReference type="PROSITE" id="PS50112"/>
    </source>
</evidence>
<dbReference type="Gene3D" id="3.30.70.270">
    <property type="match status" value="1"/>
</dbReference>
<name>A0A212J540_9PROT</name>
<feature type="domain" description="GGDEF" evidence="4">
    <location>
        <begin position="168"/>
        <end position="300"/>
    </location>
</feature>
<gene>
    <name evidence="5" type="ORF">KL86APRO_10527</name>
</gene>
<dbReference type="SMART" id="SM00267">
    <property type="entry name" value="GGDEF"/>
    <property type="match status" value="1"/>
</dbReference>
<dbReference type="CDD" id="cd01949">
    <property type="entry name" value="GGDEF"/>
    <property type="match status" value="1"/>
</dbReference>
<dbReference type="EC" id="2.7.7.65" evidence="1"/>
<dbReference type="InterPro" id="IPR050469">
    <property type="entry name" value="Diguanylate_Cyclase"/>
</dbReference>
<sequence>MSDDVLSVLLANTFDGIYRVDVRRRIVSWNPAAEAITGYAADEVIGRTCADNILRHVDAAGCDLCTDGCPLTAALCGGWSGEFRHYLHHKLGHRLPVMMRCVPLRDAGGAIVGAIEIFRSLAADDVRLKEIERLREASMTDHLTGIGNRRYGDIVLSNLFANDWTNPSAVGIALIDIDNFKAINDGYGHQIGDRMLQLVARTLRATLRPRDVLSRWGGEEFLAALPAIAADSLAAVLERMRALVESTWLDLGDLRLRVTVSVGAVLVYADEPLETVLGRADALLYRAKEEGRNRVIVDGSGVAPRVAAMMPSRPRRSHPGL</sequence>
<dbReference type="GO" id="GO:1902201">
    <property type="term" value="P:negative regulation of bacterial-type flagellum-dependent cell motility"/>
    <property type="evidence" value="ECO:0007669"/>
    <property type="project" value="TreeGrafter"/>
</dbReference>
<proteinExistence type="predicted"/>
<evidence type="ECO:0000313" key="5">
    <source>
        <dbReference type="EMBL" id="SBV94571.1"/>
    </source>
</evidence>
<dbReference type="InterPro" id="IPR029787">
    <property type="entry name" value="Nucleotide_cyclase"/>
</dbReference>
<dbReference type="InterPro" id="IPR000160">
    <property type="entry name" value="GGDEF_dom"/>
</dbReference>
<dbReference type="InterPro" id="IPR000014">
    <property type="entry name" value="PAS"/>
</dbReference>
<dbReference type="Pfam" id="PF00990">
    <property type="entry name" value="GGDEF"/>
    <property type="match status" value="1"/>
</dbReference>
<dbReference type="AlphaFoldDB" id="A0A212J540"/>
<reference evidence="5" key="1">
    <citation type="submission" date="2016-04" db="EMBL/GenBank/DDBJ databases">
        <authorList>
            <person name="Evans L.H."/>
            <person name="Alamgir A."/>
            <person name="Owens N."/>
            <person name="Weber N.D."/>
            <person name="Virtaneva K."/>
            <person name="Barbian K."/>
            <person name="Babar A."/>
            <person name="Rosenke K."/>
        </authorList>
    </citation>
    <scope>NUCLEOTIDE SEQUENCE</scope>
    <source>
        <strain evidence="5">86</strain>
    </source>
</reference>
<dbReference type="GO" id="GO:0052621">
    <property type="term" value="F:diguanylate cyclase activity"/>
    <property type="evidence" value="ECO:0007669"/>
    <property type="project" value="UniProtKB-EC"/>
</dbReference>
<dbReference type="PANTHER" id="PTHR45138">
    <property type="entry name" value="REGULATORY COMPONENTS OF SENSORY TRANSDUCTION SYSTEM"/>
    <property type="match status" value="1"/>
</dbReference>
<dbReference type="SUPFAM" id="SSF55073">
    <property type="entry name" value="Nucleotide cyclase"/>
    <property type="match status" value="1"/>
</dbReference>
<accession>A0A212J540</accession>
<dbReference type="Pfam" id="PF13426">
    <property type="entry name" value="PAS_9"/>
    <property type="match status" value="1"/>
</dbReference>
<dbReference type="GO" id="GO:0043709">
    <property type="term" value="P:cell adhesion involved in single-species biofilm formation"/>
    <property type="evidence" value="ECO:0007669"/>
    <property type="project" value="TreeGrafter"/>
</dbReference>
<dbReference type="CDD" id="cd00130">
    <property type="entry name" value="PAS"/>
    <property type="match status" value="1"/>
</dbReference>
<dbReference type="NCBIfam" id="TIGR00254">
    <property type="entry name" value="GGDEF"/>
    <property type="match status" value="1"/>
</dbReference>
<dbReference type="InterPro" id="IPR035965">
    <property type="entry name" value="PAS-like_dom_sf"/>
</dbReference>
<dbReference type="PROSITE" id="PS50112">
    <property type="entry name" value="PAS"/>
    <property type="match status" value="1"/>
</dbReference>
<evidence type="ECO:0000259" key="4">
    <source>
        <dbReference type="PROSITE" id="PS50887"/>
    </source>
</evidence>
<dbReference type="EMBL" id="FLUO01000001">
    <property type="protein sequence ID" value="SBV94571.1"/>
    <property type="molecule type" value="Genomic_DNA"/>
</dbReference>
<dbReference type="FunFam" id="3.30.70.270:FF:000001">
    <property type="entry name" value="Diguanylate cyclase domain protein"/>
    <property type="match status" value="1"/>
</dbReference>
<dbReference type="Gene3D" id="3.30.450.20">
    <property type="entry name" value="PAS domain"/>
    <property type="match status" value="1"/>
</dbReference>
<dbReference type="PROSITE" id="PS50887">
    <property type="entry name" value="GGDEF"/>
    <property type="match status" value="1"/>
</dbReference>
<dbReference type="GO" id="GO:0005886">
    <property type="term" value="C:plasma membrane"/>
    <property type="evidence" value="ECO:0007669"/>
    <property type="project" value="TreeGrafter"/>
</dbReference>
<dbReference type="NCBIfam" id="TIGR00229">
    <property type="entry name" value="sensory_box"/>
    <property type="match status" value="1"/>
</dbReference>
<dbReference type="InterPro" id="IPR043128">
    <property type="entry name" value="Rev_trsase/Diguanyl_cyclase"/>
</dbReference>
<protein>
    <recommendedName>
        <fullName evidence="1">diguanylate cyclase</fullName>
        <ecNumber evidence="1">2.7.7.65</ecNumber>
    </recommendedName>
</protein>
<feature type="domain" description="PAS" evidence="3">
    <location>
        <begin position="2"/>
        <end position="48"/>
    </location>
</feature>
<dbReference type="SMART" id="SM00091">
    <property type="entry name" value="PAS"/>
    <property type="match status" value="1"/>
</dbReference>
<evidence type="ECO:0000256" key="1">
    <source>
        <dbReference type="ARBA" id="ARBA00012528"/>
    </source>
</evidence>
<dbReference type="SUPFAM" id="SSF55785">
    <property type="entry name" value="PYP-like sensor domain (PAS domain)"/>
    <property type="match status" value="1"/>
</dbReference>
<organism evidence="5">
    <name type="scientific">uncultured Alphaproteobacteria bacterium</name>
    <dbReference type="NCBI Taxonomy" id="91750"/>
    <lineage>
        <taxon>Bacteria</taxon>
        <taxon>Pseudomonadati</taxon>
        <taxon>Pseudomonadota</taxon>
        <taxon>Alphaproteobacteria</taxon>
        <taxon>environmental samples</taxon>
    </lineage>
</organism>